<reference evidence="2" key="1">
    <citation type="journal article" date="2020" name="G3 (Bethesda)">
        <title>High-Quality Assemblies for Three Invasive Social Wasps from the &lt;i&gt;Vespula&lt;/i&gt; Genus.</title>
        <authorList>
            <person name="Harrop T.W.R."/>
            <person name="Guhlin J."/>
            <person name="McLaughlin G.M."/>
            <person name="Permina E."/>
            <person name="Stockwell P."/>
            <person name="Gilligan J."/>
            <person name="Le Lec M.F."/>
            <person name="Gruber M.A.M."/>
            <person name="Quinn O."/>
            <person name="Lovegrove M."/>
            <person name="Duncan E.J."/>
            <person name="Remnant E.J."/>
            <person name="Van Eeckhoven J."/>
            <person name="Graham B."/>
            <person name="Knapp R.A."/>
            <person name="Langford K.W."/>
            <person name="Kronenberg Z."/>
            <person name="Press M.O."/>
            <person name="Eacker S.M."/>
            <person name="Wilson-Rankin E.E."/>
            <person name="Purcell J."/>
            <person name="Lester P.J."/>
            <person name="Dearden P.K."/>
        </authorList>
    </citation>
    <scope>NUCLEOTIDE SEQUENCE</scope>
    <source>
        <strain evidence="2">Linc-1</strain>
    </source>
</reference>
<dbReference type="AlphaFoldDB" id="A0A834U714"/>
<gene>
    <name evidence="2" type="ORF">HZH68_001498</name>
</gene>
<feature type="region of interest" description="Disordered" evidence="1">
    <location>
        <begin position="65"/>
        <end position="85"/>
    </location>
</feature>
<comment type="caution">
    <text evidence="2">The sequence shown here is derived from an EMBL/GenBank/DDBJ whole genome shotgun (WGS) entry which is preliminary data.</text>
</comment>
<dbReference type="EMBL" id="JACSDZ010000001">
    <property type="protein sequence ID" value="KAF7418845.1"/>
    <property type="molecule type" value="Genomic_DNA"/>
</dbReference>
<organism evidence="2 3">
    <name type="scientific">Vespula germanica</name>
    <name type="common">German yellow jacket</name>
    <name type="synonym">Paravespula germanica</name>
    <dbReference type="NCBI Taxonomy" id="30212"/>
    <lineage>
        <taxon>Eukaryota</taxon>
        <taxon>Metazoa</taxon>
        <taxon>Ecdysozoa</taxon>
        <taxon>Arthropoda</taxon>
        <taxon>Hexapoda</taxon>
        <taxon>Insecta</taxon>
        <taxon>Pterygota</taxon>
        <taxon>Neoptera</taxon>
        <taxon>Endopterygota</taxon>
        <taxon>Hymenoptera</taxon>
        <taxon>Apocrita</taxon>
        <taxon>Aculeata</taxon>
        <taxon>Vespoidea</taxon>
        <taxon>Vespidae</taxon>
        <taxon>Vespinae</taxon>
        <taxon>Vespula</taxon>
    </lineage>
</organism>
<proteinExistence type="predicted"/>
<evidence type="ECO:0000256" key="1">
    <source>
        <dbReference type="SAM" id="MobiDB-lite"/>
    </source>
</evidence>
<accession>A0A834U714</accession>
<protein>
    <submittedName>
        <fullName evidence="2">Uncharacterized protein</fullName>
    </submittedName>
</protein>
<keyword evidence="3" id="KW-1185">Reference proteome</keyword>
<dbReference type="Proteomes" id="UP000617340">
    <property type="component" value="Unassembled WGS sequence"/>
</dbReference>
<evidence type="ECO:0000313" key="3">
    <source>
        <dbReference type="Proteomes" id="UP000617340"/>
    </source>
</evidence>
<sequence>MEYPRSTRVSCVYRTINMSQLGPPSTARAISASVNFVNEKLILQLTVAIPWRILVVFPWKKRKEEEEEEKEVEEGDEEDEGDEVEEDISSILRVESWMEVGRFNGSNLRHFVVMVAKSLTPRLGKVLSLKDRIIQVAHKTVQPEMKRLVLFLSLSSGLQVLAGKKVPEW</sequence>
<evidence type="ECO:0000313" key="2">
    <source>
        <dbReference type="EMBL" id="KAF7418845.1"/>
    </source>
</evidence>
<name>A0A834U714_VESGE</name>